<dbReference type="InterPro" id="IPR010496">
    <property type="entry name" value="AL/BT2_dom"/>
</dbReference>
<evidence type="ECO:0000313" key="4">
    <source>
        <dbReference type="Proteomes" id="UP000317429"/>
    </source>
</evidence>
<gene>
    <name evidence="3" type="ORF">Pla175_20960</name>
</gene>
<evidence type="ECO:0000313" key="3">
    <source>
        <dbReference type="EMBL" id="QDU88715.1"/>
    </source>
</evidence>
<dbReference type="RefSeq" id="WP_145283917.1">
    <property type="nucleotide sequence ID" value="NZ_CP036291.1"/>
</dbReference>
<reference evidence="3 4" key="1">
    <citation type="submission" date="2019-02" db="EMBL/GenBank/DDBJ databases">
        <title>Deep-cultivation of Planctomycetes and their phenomic and genomic characterization uncovers novel biology.</title>
        <authorList>
            <person name="Wiegand S."/>
            <person name="Jogler M."/>
            <person name="Boedeker C."/>
            <person name="Pinto D."/>
            <person name="Vollmers J."/>
            <person name="Rivas-Marin E."/>
            <person name="Kohn T."/>
            <person name="Peeters S.H."/>
            <person name="Heuer A."/>
            <person name="Rast P."/>
            <person name="Oberbeckmann S."/>
            <person name="Bunk B."/>
            <person name="Jeske O."/>
            <person name="Meyerdierks A."/>
            <person name="Storesund J.E."/>
            <person name="Kallscheuer N."/>
            <person name="Luecker S."/>
            <person name="Lage O.M."/>
            <person name="Pohl T."/>
            <person name="Merkel B.J."/>
            <person name="Hornburger P."/>
            <person name="Mueller R.-W."/>
            <person name="Bruemmer F."/>
            <person name="Labrenz M."/>
            <person name="Spormann A.M."/>
            <person name="Op den Camp H."/>
            <person name="Overmann J."/>
            <person name="Amann R."/>
            <person name="Jetten M.S.M."/>
            <person name="Mascher T."/>
            <person name="Medema M.H."/>
            <person name="Devos D.P."/>
            <person name="Kaster A.-K."/>
            <person name="Ovreas L."/>
            <person name="Rohde M."/>
            <person name="Galperin M.Y."/>
            <person name="Jogler C."/>
        </authorList>
    </citation>
    <scope>NUCLEOTIDE SEQUENCE [LARGE SCALE GENOMIC DNA]</scope>
    <source>
        <strain evidence="3 4">Pla175</strain>
    </source>
</reference>
<dbReference type="AlphaFoldDB" id="A0A518DB53"/>
<name>A0A518DB53_9BACT</name>
<dbReference type="OrthoDB" id="9787527at2"/>
<protein>
    <recommendedName>
        <fullName evidence="2">3-keto-alpha-glucoside-1,2-lyase/3-keto-2-hydroxy-glucal hydratase domain-containing protein</fullName>
    </recommendedName>
</protein>
<keyword evidence="4" id="KW-1185">Reference proteome</keyword>
<keyword evidence="1" id="KW-0732">Signal</keyword>
<organism evidence="3 4">
    <name type="scientific">Pirellulimonas nuda</name>
    <dbReference type="NCBI Taxonomy" id="2528009"/>
    <lineage>
        <taxon>Bacteria</taxon>
        <taxon>Pseudomonadati</taxon>
        <taxon>Planctomycetota</taxon>
        <taxon>Planctomycetia</taxon>
        <taxon>Pirellulales</taxon>
        <taxon>Lacipirellulaceae</taxon>
        <taxon>Pirellulimonas</taxon>
    </lineage>
</organism>
<dbReference type="Proteomes" id="UP000317429">
    <property type="component" value="Chromosome"/>
</dbReference>
<proteinExistence type="predicted"/>
<feature type="signal peptide" evidence="1">
    <location>
        <begin position="1"/>
        <end position="22"/>
    </location>
</feature>
<sequence length="259" mass="28576" precursor="true">MTLFKITLAVAVTMTVAGPASAEQAWEPLFNGKDLEGWTVKIKGYDVGENYAETFRVEDGRLVVNYDKYEDGFKGRFGHLFYNEPFSHYRLRVEYRFVGEQAPGGAGWAIRNSGVMIHGQSPESMRKVQDFPVSLEVQLLAGDGVHPRSTGNLCTPGTNVVYGGKLHTDHCTSSSSDTYPQDEWVSCEIEAHGGRLLRHLINGNPVIEYNDAQLDPRDADAAQLIAGGAAKMLTGGTISLQSESHPVEFRKVEILRLEE</sequence>
<dbReference type="KEGG" id="pnd:Pla175_20960"/>
<dbReference type="GO" id="GO:0016787">
    <property type="term" value="F:hydrolase activity"/>
    <property type="evidence" value="ECO:0007669"/>
    <property type="project" value="InterPro"/>
</dbReference>
<accession>A0A518DB53</accession>
<evidence type="ECO:0000256" key="1">
    <source>
        <dbReference type="SAM" id="SignalP"/>
    </source>
</evidence>
<dbReference type="Gene3D" id="2.60.120.560">
    <property type="entry name" value="Exo-inulinase, domain 1"/>
    <property type="match status" value="1"/>
</dbReference>
<evidence type="ECO:0000259" key="2">
    <source>
        <dbReference type="Pfam" id="PF06439"/>
    </source>
</evidence>
<dbReference type="EMBL" id="CP036291">
    <property type="protein sequence ID" value="QDU88715.1"/>
    <property type="molecule type" value="Genomic_DNA"/>
</dbReference>
<feature type="chain" id="PRO_5022127454" description="3-keto-alpha-glucoside-1,2-lyase/3-keto-2-hydroxy-glucal hydratase domain-containing protein" evidence="1">
    <location>
        <begin position="23"/>
        <end position="259"/>
    </location>
</feature>
<dbReference type="Pfam" id="PF06439">
    <property type="entry name" value="3keto-disac_hyd"/>
    <property type="match status" value="1"/>
</dbReference>
<feature type="domain" description="3-keto-alpha-glucoside-1,2-lyase/3-keto-2-hydroxy-glucal hydratase" evidence="2">
    <location>
        <begin position="26"/>
        <end position="254"/>
    </location>
</feature>